<name>A0A4R5A1I3_9ACTN</name>
<dbReference type="RefSeq" id="WP_132107502.1">
    <property type="nucleotide sequence ID" value="NZ_SMLB01000062.1"/>
</dbReference>
<proteinExistence type="predicted"/>
<accession>A0A4R5A1I3</accession>
<keyword evidence="3" id="KW-1185">Reference proteome</keyword>
<evidence type="ECO:0008006" key="4">
    <source>
        <dbReference type="Google" id="ProtNLM"/>
    </source>
</evidence>
<reference evidence="2 3" key="1">
    <citation type="submission" date="2019-02" db="EMBL/GenBank/DDBJ databases">
        <title>Draft genome sequences of novel Actinobacteria.</title>
        <authorList>
            <person name="Sahin N."/>
            <person name="Ay H."/>
            <person name="Saygin H."/>
        </authorList>
    </citation>
    <scope>NUCLEOTIDE SEQUENCE [LARGE SCALE GENOMIC DNA]</scope>
    <source>
        <strain evidence="2 3">8K307</strain>
    </source>
</reference>
<evidence type="ECO:0000256" key="1">
    <source>
        <dbReference type="SAM" id="MobiDB-lite"/>
    </source>
</evidence>
<organism evidence="2 3">
    <name type="scientific">Jiangella aurantiaca</name>
    <dbReference type="NCBI Taxonomy" id="2530373"/>
    <lineage>
        <taxon>Bacteria</taxon>
        <taxon>Bacillati</taxon>
        <taxon>Actinomycetota</taxon>
        <taxon>Actinomycetes</taxon>
        <taxon>Jiangellales</taxon>
        <taxon>Jiangellaceae</taxon>
        <taxon>Jiangella</taxon>
    </lineage>
</organism>
<feature type="region of interest" description="Disordered" evidence="1">
    <location>
        <begin position="203"/>
        <end position="235"/>
    </location>
</feature>
<gene>
    <name evidence="2" type="ORF">E1262_27265</name>
</gene>
<sequence>MSTRRVPEGQQADADAAPVRALARQVQQLAAGVAELTARTGRAEETATQAAKAVTTISEAVRDLYDRQDSGTGDDGTAGVTPPWWLVRDPDQAAAILTDLTDWVSAVYVRYLHETDLSGCWPYHPDVVTELAALRDGWEAAYNGKHASPAAVLDWHDRWRPGTVQRVTEMLRRCSLDQHADGKGWLPVERPGGEAVDDAAAWWASTGGAETPPAPSREAAKAEQDRRRARDKARY</sequence>
<dbReference type="Proteomes" id="UP000295217">
    <property type="component" value="Unassembled WGS sequence"/>
</dbReference>
<dbReference type="OrthoDB" id="3535759at2"/>
<protein>
    <recommendedName>
        <fullName evidence="4">DUF4913 domain-containing protein</fullName>
    </recommendedName>
</protein>
<evidence type="ECO:0000313" key="3">
    <source>
        <dbReference type="Proteomes" id="UP000295217"/>
    </source>
</evidence>
<dbReference type="EMBL" id="SMLB01000062">
    <property type="protein sequence ID" value="TDD64790.1"/>
    <property type="molecule type" value="Genomic_DNA"/>
</dbReference>
<comment type="caution">
    <text evidence="2">The sequence shown here is derived from an EMBL/GenBank/DDBJ whole genome shotgun (WGS) entry which is preliminary data.</text>
</comment>
<feature type="compositionally biased region" description="Basic and acidic residues" evidence="1">
    <location>
        <begin position="218"/>
        <end position="235"/>
    </location>
</feature>
<evidence type="ECO:0000313" key="2">
    <source>
        <dbReference type="EMBL" id="TDD64790.1"/>
    </source>
</evidence>
<dbReference type="AlphaFoldDB" id="A0A4R5A1I3"/>